<evidence type="ECO:0000259" key="3">
    <source>
        <dbReference type="Pfam" id="PF03816"/>
    </source>
</evidence>
<dbReference type="Proteomes" id="UP001501536">
    <property type="component" value="Unassembled WGS sequence"/>
</dbReference>
<sequence>MLLAAVAVVLVAVVGATGYVGNLVSTFGSKTTKVDAGLNGRTVSNVHGAQNLLLLGSDSRGEGSDVAAVKGEDGQRSDTMMLVHIPEDRSGVYVMSLVRDLWVDVPGHGQRKINSAFNTGGYPLVVDTVEDLLGIQIDNVASIDFGGFSSLTEALDGVTVDNPNAFCTGHASPTCFEEGTVHLEGNEALRFVRERKAFAEGDFQRVANQQLFIKAVMKEILNGGTLSNPVKVHDVVDRFSEYLTVDETFDAGTMVGLGIQLKDIRTEDVHFFTIPTGPPAKGPGGADIIRQDEEALQALSHALRTDRLEEFLDSGVGTNAYGQPINPDVVADPPTGEEPDAGENEQPQAGK</sequence>
<dbReference type="RefSeq" id="WP_344878831.1">
    <property type="nucleotide sequence ID" value="NZ_BAABCJ010000001.1"/>
</dbReference>
<accession>A0ABP7CSF9</accession>
<proteinExistence type="inferred from homology"/>
<name>A0ABP7CSF9_9MICC</name>
<gene>
    <name evidence="4" type="ORF">GCM10022377_02580</name>
</gene>
<comment type="similarity">
    <text evidence="1">Belongs to the LytR/CpsA/Psr (LCP) family.</text>
</comment>
<feature type="domain" description="Cell envelope-related transcriptional attenuator" evidence="3">
    <location>
        <begin position="76"/>
        <end position="221"/>
    </location>
</feature>
<protein>
    <submittedName>
        <fullName evidence="4">LCP family protein</fullName>
    </submittedName>
</protein>
<dbReference type="NCBIfam" id="TIGR00350">
    <property type="entry name" value="lytR_cpsA_psr"/>
    <property type="match status" value="1"/>
</dbReference>
<reference evidence="5" key="1">
    <citation type="journal article" date="2019" name="Int. J. Syst. Evol. Microbiol.">
        <title>The Global Catalogue of Microorganisms (GCM) 10K type strain sequencing project: providing services to taxonomists for standard genome sequencing and annotation.</title>
        <authorList>
            <consortium name="The Broad Institute Genomics Platform"/>
            <consortium name="The Broad Institute Genome Sequencing Center for Infectious Disease"/>
            <person name="Wu L."/>
            <person name="Ma J."/>
        </authorList>
    </citation>
    <scope>NUCLEOTIDE SEQUENCE [LARGE SCALE GENOMIC DNA]</scope>
    <source>
        <strain evidence="5">JCM 16961</strain>
    </source>
</reference>
<evidence type="ECO:0000256" key="2">
    <source>
        <dbReference type="SAM" id="MobiDB-lite"/>
    </source>
</evidence>
<feature type="region of interest" description="Disordered" evidence="2">
    <location>
        <begin position="315"/>
        <end position="351"/>
    </location>
</feature>
<evidence type="ECO:0000313" key="5">
    <source>
        <dbReference type="Proteomes" id="UP001501536"/>
    </source>
</evidence>
<keyword evidence="5" id="KW-1185">Reference proteome</keyword>
<dbReference type="PANTHER" id="PTHR33392:SF6">
    <property type="entry name" value="POLYISOPRENYL-TEICHOIC ACID--PEPTIDOGLYCAN TEICHOIC ACID TRANSFERASE TAGU"/>
    <property type="match status" value="1"/>
</dbReference>
<dbReference type="Gene3D" id="3.40.630.190">
    <property type="entry name" value="LCP protein"/>
    <property type="match status" value="1"/>
</dbReference>
<dbReference type="InterPro" id="IPR004474">
    <property type="entry name" value="LytR_CpsA_psr"/>
</dbReference>
<evidence type="ECO:0000256" key="1">
    <source>
        <dbReference type="ARBA" id="ARBA00006068"/>
    </source>
</evidence>
<dbReference type="InterPro" id="IPR050922">
    <property type="entry name" value="LytR/CpsA/Psr_CW_biosynth"/>
</dbReference>
<organism evidence="4 5">
    <name type="scientific">Zhihengliuella alba</name>
    <dbReference type="NCBI Taxonomy" id="547018"/>
    <lineage>
        <taxon>Bacteria</taxon>
        <taxon>Bacillati</taxon>
        <taxon>Actinomycetota</taxon>
        <taxon>Actinomycetes</taxon>
        <taxon>Micrococcales</taxon>
        <taxon>Micrococcaceae</taxon>
        <taxon>Zhihengliuella</taxon>
    </lineage>
</organism>
<comment type="caution">
    <text evidence="4">The sequence shown here is derived from an EMBL/GenBank/DDBJ whole genome shotgun (WGS) entry which is preliminary data.</text>
</comment>
<dbReference type="Pfam" id="PF03816">
    <property type="entry name" value="LytR_cpsA_psr"/>
    <property type="match status" value="1"/>
</dbReference>
<evidence type="ECO:0000313" key="4">
    <source>
        <dbReference type="EMBL" id="GAA3693446.1"/>
    </source>
</evidence>
<dbReference type="EMBL" id="BAABCJ010000001">
    <property type="protein sequence ID" value="GAA3693446.1"/>
    <property type="molecule type" value="Genomic_DNA"/>
</dbReference>
<dbReference type="PANTHER" id="PTHR33392">
    <property type="entry name" value="POLYISOPRENYL-TEICHOIC ACID--PEPTIDOGLYCAN TEICHOIC ACID TRANSFERASE TAGU"/>
    <property type="match status" value="1"/>
</dbReference>